<protein>
    <submittedName>
        <fullName evidence="3">PepSY domain-containing protein</fullName>
    </submittedName>
</protein>
<keyword evidence="4" id="KW-1185">Reference proteome</keyword>
<reference evidence="3" key="1">
    <citation type="submission" date="2022-11" db="EMBL/GenBank/DDBJ databases">
        <title>Hoeflea poritis sp. nov., isolated from scleractinian coral Porites lutea.</title>
        <authorList>
            <person name="Zhang G."/>
            <person name="Wei Q."/>
            <person name="Cai L."/>
        </authorList>
    </citation>
    <scope>NUCLEOTIDE SEQUENCE</scope>
    <source>
        <strain evidence="3">E7-10</strain>
    </source>
</reference>
<dbReference type="InterPro" id="IPR025711">
    <property type="entry name" value="PepSY"/>
</dbReference>
<dbReference type="Proteomes" id="UP001148313">
    <property type="component" value="Unassembled WGS sequence"/>
</dbReference>
<evidence type="ECO:0000256" key="1">
    <source>
        <dbReference type="SAM" id="SignalP"/>
    </source>
</evidence>
<comment type="caution">
    <text evidence="3">The sequence shown here is derived from an EMBL/GenBank/DDBJ whole genome shotgun (WGS) entry which is preliminary data.</text>
</comment>
<proteinExistence type="predicted"/>
<evidence type="ECO:0000313" key="4">
    <source>
        <dbReference type="Proteomes" id="UP001148313"/>
    </source>
</evidence>
<sequence>MNFGKITLLATLIVPGLALAQVAPGDSLGTSEADIRAKLEARGYAVTEFEIEDGEIEVEATMNGKAYEIEVSSKDGNVLEVELDDEDDSKDS</sequence>
<evidence type="ECO:0000259" key="2">
    <source>
        <dbReference type="Pfam" id="PF13670"/>
    </source>
</evidence>
<feature type="signal peptide" evidence="1">
    <location>
        <begin position="1"/>
        <end position="20"/>
    </location>
</feature>
<evidence type="ECO:0000313" key="3">
    <source>
        <dbReference type="EMBL" id="MDA4848439.1"/>
    </source>
</evidence>
<organism evidence="3 4">
    <name type="scientific">Hoeflea poritis</name>
    <dbReference type="NCBI Taxonomy" id="2993659"/>
    <lineage>
        <taxon>Bacteria</taxon>
        <taxon>Pseudomonadati</taxon>
        <taxon>Pseudomonadota</taxon>
        <taxon>Alphaproteobacteria</taxon>
        <taxon>Hyphomicrobiales</taxon>
        <taxon>Rhizobiaceae</taxon>
        <taxon>Hoeflea</taxon>
    </lineage>
</organism>
<dbReference type="RefSeq" id="WP_271092306.1">
    <property type="nucleotide sequence ID" value="NZ_JAPJZH010000023.1"/>
</dbReference>
<gene>
    <name evidence="3" type="ORF">OOZ53_23980</name>
</gene>
<dbReference type="EMBL" id="JAPJZH010000023">
    <property type="protein sequence ID" value="MDA4848439.1"/>
    <property type="molecule type" value="Genomic_DNA"/>
</dbReference>
<feature type="domain" description="PepSY" evidence="2">
    <location>
        <begin position="7"/>
        <end position="80"/>
    </location>
</feature>
<accession>A0ABT4VUZ0</accession>
<feature type="chain" id="PRO_5045879317" evidence="1">
    <location>
        <begin position="21"/>
        <end position="92"/>
    </location>
</feature>
<dbReference type="Pfam" id="PF13670">
    <property type="entry name" value="PepSY_2"/>
    <property type="match status" value="1"/>
</dbReference>
<name>A0ABT4VUZ0_9HYPH</name>
<keyword evidence="1" id="KW-0732">Signal</keyword>